<comment type="caution">
    <text evidence="1">The sequence shown here is derived from an EMBL/GenBank/DDBJ whole genome shotgun (WGS) entry which is preliminary data.</text>
</comment>
<sequence length="912" mass="102407">MAASVYNRQYAALEHPLNGVVCTFKPPASNQSSDSPIRGFNFPSNPDLAPPKRLESLDADSSEDEDESKDYKDLIQKGNKEIEQSILDPRDEGTADGWILRNSSMVRLTGKHPFNSEPPLTRLMHHGFITPVPLHYVRNHGPVPKGNWEDWTVEVCGLVKRPARFTMEQLVNDFPSREFPVTLVCAGNRRKEQNMVKQSIGFNWGAAAVSTSVWRGVPLRHLLKRCGIYSRTKGALNVCFEGAEDLPGGGGSKYGTSVKREIAMDPSRDIIIAYMQNGERLSPDHGFPVRMIIPGFIGGRMVKWLKRIIVTTQESGSYYHYKDNRVLPSHIDAELANAEAWWYKPEYIINELNINSVITTPCHEEIVPINSWTTQRPYVLRGYAYSGGGRKVTRVEVTLDGGETWQVGTLDHPEKPNKYGKYWCWCFWSLEVEVLDLLGAKEIAVRAWDEGLNTQPEKLIWNVMGMMNNCWFRVKSNVCRAHKGEIGIVFEHPTQPGNQSGGWMAKERHLEMSTEPKQTLKKSVSTPFMNTASKMFSMSEVKKHSTPDSAWIIVHGHVFDCTRFLKDHPGGTDSILINAGTDCTEEFDAIHSDKAKKMLEDYRIGELATTNYASDSSTSSPDNSMHGGGNFDIHTTHLAPIKEVTPQRTVALNPREKIQCKLVSITSISHDVRLFRFSLPSEDQAMGLPVGKHIFLCATIDGKLCMRAYTPTSSVDEVGYFDLLVKIYFKGVHPKFPNGGLMSQHLDSLSIGSVLDVKGPLGHIDYTGRGNFLVHGKHKFAKKLAMLAGGTGITPIYQVAQAILKDPEDRTEMHVIYANRTEDDILLKEELDGWAKEYSDRFKVWYVVEKSIREGWEYSVGFITESIIREHCPPGSEDTLALTCGPPPMIQFAVQPNLEKIGYDIKNKLLVF</sequence>
<dbReference type="Proteomes" id="UP000828941">
    <property type="component" value="Chromosome 6"/>
</dbReference>
<organism evidence="1 2">
    <name type="scientific">Bauhinia variegata</name>
    <name type="common">Purple orchid tree</name>
    <name type="synonym">Phanera variegata</name>
    <dbReference type="NCBI Taxonomy" id="167791"/>
    <lineage>
        <taxon>Eukaryota</taxon>
        <taxon>Viridiplantae</taxon>
        <taxon>Streptophyta</taxon>
        <taxon>Embryophyta</taxon>
        <taxon>Tracheophyta</taxon>
        <taxon>Spermatophyta</taxon>
        <taxon>Magnoliopsida</taxon>
        <taxon>eudicotyledons</taxon>
        <taxon>Gunneridae</taxon>
        <taxon>Pentapetalae</taxon>
        <taxon>rosids</taxon>
        <taxon>fabids</taxon>
        <taxon>Fabales</taxon>
        <taxon>Fabaceae</taxon>
        <taxon>Cercidoideae</taxon>
        <taxon>Cercideae</taxon>
        <taxon>Bauhiniinae</taxon>
        <taxon>Bauhinia</taxon>
    </lineage>
</organism>
<proteinExistence type="predicted"/>
<dbReference type="EMBL" id="CM039431">
    <property type="protein sequence ID" value="KAI4337765.1"/>
    <property type="molecule type" value="Genomic_DNA"/>
</dbReference>
<accession>A0ACB9NMR5</accession>
<name>A0ACB9NMR5_BAUVA</name>
<protein>
    <submittedName>
        <fullName evidence="1">Uncharacterized protein</fullName>
    </submittedName>
</protein>
<gene>
    <name evidence="1" type="ORF">L6164_016141</name>
</gene>
<evidence type="ECO:0000313" key="2">
    <source>
        <dbReference type="Proteomes" id="UP000828941"/>
    </source>
</evidence>
<evidence type="ECO:0000313" key="1">
    <source>
        <dbReference type="EMBL" id="KAI4337765.1"/>
    </source>
</evidence>
<keyword evidence="2" id="KW-1185">Reference proteome</keyword>
<reference evidence="1 2" key="1">
    <citation type="journal article" date="2022" name="DNA Res.">
        <title>Chromosomal-level genome assembly of the orchid tree Bauhinia variegata (Leguminosae; Cercidoideae) supports the allotetraploid origin hypothesis of Bauhinia.</title>
        <authorList>
            <person name="Zhong Y."/>
            <person name="Chen Y."/>
            <person name="Zheng D."/>
            <person name="Pang J."/>
            <person name="Liu Y."/>
            <person name="Luo S."/>
            <person name="Meng S."/>
            <person name="Qian L."/>
            <person name="Wei D."/>
            <person name="Dai S."/>
            <person name="Zhou R."/>
        </authorList>
    </citation>
    <scope>NUCLEOTIDE SEQUENCE [LARGE SCALE GENOMIC DNA]</scope>
    <source>
        <strain evidence="1">BV-YZ2020</strain>
    </source>
</reference>